<dbReference type="CDD" id="cd12148">
    <property type="entry name" value="fungal_TF_MHR"/>
    <property type="match status" value="1"/>
</dbReference>
<organism evidence="4 5">
    <name type="scientific">Neonectria magnoliae</name>
    <dbReference type="NCBI Taxonomy" id="2732573"/>
    <lineage>
        <taxon>Eukaryota</taxon>
        <taxon>Fungi</taxon>
        <taxon>Dikarya</taxon>
        <taxon>Ascomycota</taxon>
        <taxon>Pezizomycotina</taxon>
        <taxon>Sordariomycetes</taxon>
        <taxon>Hypocreomycetidae</taxon>
        <taxon>Hypocreales</taxon>
        <taxon>Nectriaceae</taxon>
        <taxon>Neonectria</taxon>
    </lineage>
</organism>
<dbReference type="Pfam" id="PF00172">
    <property type="entry name" value="Zn_clus"/>
    <property type="match status" value="1"/>
</dbReference>
<feature type="domain" description="Zn(2)-C6 fungal-type" evidence="3">
    <location>
        <begin position="50"/>
        <end position="80"/>
    </location>
</feature>
<comment type="caution">
    <text evidence="4">The sequence shown here is derived from an EMBL/GenBank/DDBJ whole genome shotgun (WGS) entry which is preliminary data.</text>
</comment>
<dbReference type="PANTHER" id="PTHR47256">
    <property type="entry name" value="ZN(II)2CYS6 TRANSCRIPTION FACTOR (EUROFUNG)-RELATED"/>
    <property type="match status" value="1"/>
</dbReference>
<dbReference type="PANTHER" id="PTHR47256:SF3">
    <property type="entry name" value="ZN(II)2CYS6 TRANSCRIPTION FACTOR (EUROFUNG)"/>
    <property type="match status" value="1"/>
</dbReference>
<keyword evidence="5" id="KW-1185">Reference proteome</keyword>
<reference evidence="4 5" key="1">
    <citation type="journal article" date="2025" name="Microbiol. Resour. Announc.">
        <title>Draft genome sequences for Neonectria magnoliae and Neonectria punicea, canker pathogens of Liriodendron tulipifera and Acer saccharum in West Virginia.</title>
        <authorList>
            <person name="Petronek H.M."/>
            <person name="Kasson M.T."/>
            <person name="Metheny A.M."/>
            <person name="Stauder C.M."/>
            <person name="Lovett B."/>
            <person name="Lynch S.C."/>
            <person name="Garnas J.R."/>
            <person name="Kasson L.R."/>
            <person name="Stajich J.E."/>
        </authorList>
    </citation>
    <scope>NUCLEOTIDE SEQUENCE [LARGE SCALE GENOMIC DNA]</scope>
    <source>
        <strain evidence="4 5">NRRL 64651</strain>
    </source>
</reference>
<gene>
    <name evidence="4" type="ORF">QQZ08_008232</name>
</gene>
<dbReference type="SUPFAM" id="SSF57701">
    <property type="entry name" value="Zn2/Cys6 DNA-binding domain"/>
    <property type="match status" value="1"/>
</dbReference>
<dbReference type="InterPro" id="IPR007219">
    <property type="entry name" value="XnlR_reg_dom"/>
</dbReference>
<dbReference type="Pfam" id="PF04082">
    <property type="entry name" value="Fungal_trans"/>
    <property type="match status" value="1"/>
</dbReference>
<dbReference type="InterPro" id="IPR053187">
    <property type="entry name" value="Notoamide_regulator"/>
</dbReference>
<accession>A0ABR1HVR1</accession>
<dbReference type="SMART" id="SM00066">
    <property type="entry name" value="GAL4"/>
    <property type="match status" value="1"/>
</dbReference>
<dbReference type="Gene3D" id="4.10.240.10">
    <property type="entry name" value="Zn(2)-C6 fungal-type DNA-binding domain"/>
    <property type="match status" value="1"/>
</dbReference>
<proteinExistence type="predicted"/>
<dbReference type="PROSITE" id="PS00463">
    <property type="entry name" value="ZN2_CY6_FUNGAL_1"/>
    <property type="match status" value="1"/>
</dbReference>
<sequence length="654" mass="74041">MADNRPQLGLPSIQAMTSQVEEHRLAVVKPGPRLPPKRTLVPKRKPTTVACNVCRKRKERCNGNRPSCDRCVIRATECSYPHVERDPFRTTPFKKSLEALQVENDQWRELYHMLHRLPEAEARQTFAQVRAVDDPVAVLRFARSSTRYLADPSPSSGPPVAPVNLRINSLDLKALSESRIRVHARPWTAVAGDGLVSELVSSFFTWDDAFLFSFIDREAFLEDMRRGDLKTAKYCSPFLVNAMCASRYFTSDRAKSMSSLGVKDLGTQFFDEAKKLLDLEGGRATLLTVQGLTLLFSICTYLGTDRASMIYRYSACEMLSRLNLEKIFDRIKDDPVKLRHRQVISKALWGLFCYESIVAYMYLELSLIPPPKVPRCFEADERLSSTQPGNVDLFGDPYTAAGTSPPFVPGIQHAVCDLSLFLYRAMRVNDRANVGSDEDLETRRRLHQELVQWRRLLPSYMKFESNLTPQTCFLRVYFDEVLVSVLRPSQPDTIFDNRSSVKDLCMHYADIDTKVVEQYIRTFSLQDYSVMVLCGLYNAVLTVVPYLDDPRTHGVFFRATLMLRWTARDFPMVRFILLGAKALAWTLKAQVPAEALPHLENLGPGKDELKDIPVALALPPTKTVRSFLSGENRGGAPGMELGALLSRWSAMSVE</sequence>
<evidence type="ECO:0000256" key="1">
    <source>
        <dbReference type="ARBA" id="ARBA00022723"/>
    </source>
</evidence>
<name>A0ABR1HVR1_9HYPO</name>
<protein>
    <recommendedName>
        <fullName evidence="3">Zn(2)-C6 fungal-type domain-containing protein</fullName>
    </recommendedName>
</protein>
<dbReference type="PROSITE" id="PS50048">
    <property type="entry name" value="ZN2_CY6_FUNGAL_2"/>
    <property type="match status" value="1"/>
</dbReference>
<dbReference type="InterPro" id="IPR001138">
    <property type="entry name" value="Zn2Cys6_DnaBD"/>
</dbReference>
<keyword evidence="1" id="KW-0479">Metal-binding</keyword>
<dbReference type="EMBL" id="JAZAVK010000084">
    <property type="protein sequence ID" value="KAK7425335.1"/>
    <property type="molecule type" value="Genomic_DNA"/>
</dbReference>
<evidence type="ECO:0000313" key="5">
    <source>
        <dbReference type="Proteomes" id="UP001498421"/>
    </source>
</evidence>
<evidence type="ECO:0000256" key="2">
    <source>
        <dbReference type="ARBA" id="ARBA00023242"/>
    </source>
</evidence>
<keyword evidence="2" id="KW-0539">Nucleus</keyword>
<dbReference type="CDD" id="cd00067">
    <property type="entry name" value="GAL4"/>
    <property type="match status" value="1"/>
</dbReference>
<dbReference type="InterPro" id="IPR036864">
    <property type="entry name" value="Zn2-C6_fun-type_DNA-bd_sf"/>
</dbReference>
<evidence type="ECO:0000313" key="4">
    <source>
        <dbReference type="EMBL" id="KAK7425335.1"/>
    </source>
</evidence>
<evidence type="ECO:0000259" key="3">
    <source>
        <dbReference type="PROSITE" id="PS50048"/>
    </source>
</evidence>
<dbReference type="Proteomes" id="UP001498421">
    <property type="component" value="Unassembled WGS sequence"/>
</dbReference>